<comment type="caution">
    <text evidence="3">The sequence shown here is derived from an EMBL/GenBank/DDBJ whole genome shotgun (WGS) entry which is preliminary data.</text>
</comment>
<dbReference type="Gene3D" id="3.40.50.720">
    <property type="entry name" value="NAD(P)-binding Rossmann-like Domain"/>
    <property type="match status" value="1"/>
</dbReference>
<dbReference type="GO" id="GO:0016020">
    <property type="term" value="C:membrane"/>
    <property type="evidence" value="ECO:0007669"/>
    <property type="project" value="TreeGrafter"/>
</dbReference>
<dbReference type="EMBL" id="BMZE01000004">
    <property type="protein sequence ID" value="GHA36912.1"/>
    <property type="molecule type" value="Genomic_DNA"/>
</dbReference>
<dbReference type="Proteomes" id="UP000646579">
    <property type="component" value="Unassembled WGS sequence"/>
</dbReference>
<dbReference type="InterPro" id="IPR036291">
    <property type="entry name" value="NAD(P)-bd_dom_sf"/>
</dbReference>
<dbReference type="PANTHER" id="PTHR44196">
    <property type="entry name" value="DEHYDROGENASE/REDUCTASE SDR FAMILY MEMBER 7B"/>
    <property type="match status" value="1"/>
</dbReference>
<dbReference type="RefSeq" id="WP_189427200.1">
    <property type="nucleotide sequence ID" value="NZ_BMZE01000004.1"/>
</dbReference>
<evidence type="ECO:0000256" key="2">
    <source>
        <dbReference type="ARBA" id="ARBA00023002"/>
    </source>
</evidence>
<gene>
    <name evidence="3" type="ORF">GCM10007989_36310</name>
</gene>
<reference evidence="3" key="1">
    <citation type="journal article" date="2014" name="Int. J. Syst. Evol. Microbiol.">
        <title>Complete genome sequence of Corynebacterium casei LMG S-19264T (=DSM 44701T), isolated from a smear-ripened cheese.</title>
        <authorList>
            <consortium name="US DOE Joint Genome Institute (JGI-PGF)"/>
            <person name="Walter F."/>
            <person name="Albersmeier A."/>
            <person name="Kalinowski J."/>
            <person name="Ruckert C."/>
        </authorList>
    </citation>
    <scope>NUCLEOTIDE SEQUENCE</scope>
    <source>
        <strain evidence="3">KCTC 32437</strain>
    </source>
</reference>
<dbReference type="PROSITE" id="PS00061">
    <property type="entry name" value="ADH_SHORT"/>
    <property type="match status" value="1"/>
</dbReference>
<proteinExistence type="inferred from homology"/>
<sequence length="253" mass="27734">MADTEKKIAWIIGGGSGIGAASARLLADRGWKVAISGRRREKLDEVAAGRDIHPFPLDVTDADAVADVVAQISRTLGRIDLTIFGAAAWQPSEPGDYAFDKFQKVVDTNLLGVVRLANPLFEQYEKQGGGELAVISSVAGYVGLPRAAAYNATKSSLISLTESMHAEMAPRNINVRVVAPGFFKSELTEKNDFPMPFLLETEDAARRMVDGLTNSKSFEIAFPKRMAFILKFMRMLPYPLFFAITSRMMPKDN</sequence>
<dbReference type="AlphaFoldDB" id="A0A918VWW1"/>
<evidence type="ECO:0000313" key="3">
    <source>
        <dbReference type="EMBL" id="GHA36912.1"/>
    </source>
</evidence>
<dbReference type="GO" id="GO:0016491">
    <property type="term" value="F:oxidoreductase activity"/>
    <property type="evidence" value="ECO:0007669"/>
    <property type="project" value="UniProtKB-KW"/>
</dbReference>
<keyword evidence="2" id="KW-0560">Oxidoreductase</keyword>
<dbReference type="InterPro" id="IPR020904">
    <property type="entry name" value="Sc_DH/Rdtase_CS"/>
</dbReference>
<reference evidence="3" key="2">
    <citation type="submission" date="2020-09" db="EMBL/GenBank/DDBJ databases">
        <authorList>
            <person name="Sun Q."/>
            <person name="Kim S."/>
        </authorList>
    </citation>
    <scope>NUCLEOTIDE SEQUENCE</scope>
    <source>
        <strain evidence="3">KCTC 32437</strain>
    </source>
</reference>
<dbReference type="InterPro" id="IPR002347">
    <property type="entry name" value="SDR_fam"/>
</dbReference>
<organism evidence="3 4">
    <name type="scientific">Devosia pacifica</name>
    <dbReference type="NCBI Taxonomy" id="1335967"/>
    <lineage>
        <taxon>Bacteria</taxon>
        <taxon>Pseudomonadati</taxon>
        <taxon>Pseudomonadota</taxon>
        <taxon>Alphaproteobacteria</taxon>
        <taxon>Hyphomicrobiales</taxon>
        <taxon>Devosiaceae</taxon>
        <taxon>Devosia</taxon>
    </lineage>
</organism>
<evidence type="ECO:0000313" key="4">
    <source>
        <dbReference type="Proteomes" id="UP000646579"/>
    </source>
</evidence>
<dbReference type="PANTHER" id="PTHR44196:SF3">
    <property type="entry name" value="SHORT CHAIN DEHYDROGENASE FAMILY PROTEIN"/>
    <property type="match status" value="1"/>
</dbReference>
<dbReference type="SUPFAM" id="SSF51735">
    <property type="entry name" value="NAD(P)-binding Rossmann-fold domains"/>
    <property type="match status" value="1"/>
</dbReference>
<name>A0A918VWW1_9HYPH</name>
<dbReference type="Pfam" id="PF00106">
    <property type="entry name" value="adh_short"/>
    <property type="match status" value="1"/>
</dbReference>
<keyword evidence="4" id="KW-1185">Reference proteome</keyword>
<protein>
    <submittedName>
        <fullName evidence="3">Oxidoreductase</fullName>
    </submittedName>
</protein>
<comment type="similarity">
    <text evidence="1">Belongs to the short-chain dehydrogenases/reductases (SDR) family.</text>
</comment>
<dbReference type="PRINTS" id="PR00081">
    <property type="entry name" value="GDHRDH"/>
</dbReference>
<evidence type="ECO:0000256" key="1">
    <source>
        <dbReference type="ARBA" id="ARBA00006484"/>
    </source>
</evidence>
<accession>A0A918VWW1</accession>